<feature type="region of interest" description="Disordered" evidence="1">
    <location>
        <begin position="1"/>
        <end position="45"/>
    </location>
</feature>
<comment type="caution">
    <text evidence="2">The sequence shown here is derived from an EMBL/GenBank/DDBJ whole genome shotgun (WGS) entry which is preliminary data.</text>
</comment>
<reference evidence="2" key="1">
    <citation type="submission" date="2023-07" db="EMBL/GenBank/DDBJ databases">
        <title>draft genome sequence of fig (Ficus carica).</title>
        <authorList>
            <person name="Takahashi T."/>
            <person name="Nishimura K."/>
        </authorList>
    </citation>
    <scope>NUCLEOTIDE SEQUENCE</scope>
</reference>
<proteinExistence type="predicted"/>
<accession>A0AA88DCB1</accession>
<evidence type="ECO:0000313" key="2">
    <source>
        <dbReference type="EMBL" id="GMN52750.1"/>
    </source>
</evidence>
<dbReference type="EMBL" id="BTGU01000043">
    <property type="protein sequence ID" value="GMN52750.1"/>
    <property type="molecule type" value="Genomic_DNA"/>
</dbReference>
<sequence>MNCDRPFYEERKREKDREERRGKMRKEIAALSEDRRGSRDHVEGKREEIDITSLRIRLSCRASMFGLSHRDQVAEDEMKPVAKKEVERREGEERKEKEIRQRESGDRRNRWHCEA</sequence>
<evidence type="ECO:0000313" key="3">
    <source>
        <dbReference type="Proteomes" id="UP001187192"/>
    </source>
</evidence>
<feature type="region of interest" description="Disordered" evidence="1">
    <location>
        <begin position="72"/>
        <end position="115"/>
    </location>
</feature>
<protein>
    <submittedName>
        <fullName evidence="2">Uncharacterized protein</fullName>
    </submittedName>
</protein>
<dbReference type="Proteomes" id="UP001187192">
    <property type="component" value="Unassembled WGS sequence"/>
</dbReference>
<keyword evidence="3" id="KW-1185">Reference proteome</keyword>
<dbReference type="AlphaFoldDB" id="A0AA88DCB1"/>
<name>A0AA88DCB1_FICCA</name>
<gene>
    <name evidence="2" type="ORF">TIFTF001_021892</name>
</gene>
<evidence type="ECO:0000256" key="1">
    <source>
        <dbReference type="SAM" id="MobiDB-lite"/>
    </source>
</evidence>
<organism evidence="2 3">
    <name type="scientific">Ficus carica</name>
    <name type="common">Common fig</name>
    <dbReference type="NCBI Taxonomy" id="3494"/>
    <lineage>
        <taxon>Eukaryota</taxon>
        <taxon>Viridiplantae</taxon>
        <taxon>Streptophyta</taxon>
        <taxon>Embryophyta</taxon>
        <taxon>Tracheophyta</taxon>
        <taxon>Spermatophyta</taxon>
        <taxon>Magnoliopsida</taxon>
        <taxon>eudicotyledons</taxon>
        <taxon>Gunneridae</taxon>
        <taxon>Pentapetalae</taxon>
        <taxon>rosids</taxon>
        <taxon>fabids</taxon>
        <taxon>Rosales</taxon>
        <taxon>Moraceae</taxon>
        <taxon>Ficeae</taxon>
        <taxon>Ficus</taxon>
    </lineage>
</organism>